<organism evidence="2 3">
    <name type="scientific">Halomarina oriensis</name>
    <dbReference type="NCBI Taxonomy" id="671145"/>
    <lineage>
        <taxon>Archaea</taxon>
        <taxon>Methanobacteriati</taxon>
        <taxon>Methanobacteriota</taxon>
        <taxon>Stenosarchaea group</taxon>
        <taxon>Halobacteria</taxon>
        <taxon>Halobacteriales</taxon>
        <taxon>Natronomonadaceae</taxon>
        <taxon>Halomarina</taxon>
    </lineage>
</organism>
<dbReference type="InterPro" id="IPR006311">
    <property type="entry name" value="TAT_signal"/>
</dbReference>
<dbReference type="AlphaFoldDB" id="A0A6B0GGC4"/>
<evidence type="ECO:0000313" key="3">
    <source>
        <dbReference type="Proteomes" id="UP000451471"/>
    </source>
</evidence>
<dbReference type="Proteomes" id="UP000451471">
    <property type="component" value="Unassembled WGS sequence"/>
</dbReference>
<protein>
    <submittedName>
        <fullName evidence="2">Uncharacterized protein</fullName>
    </submittedName>
</protein>
<evidence type="ECO:0000313" key="2">
    <source>
        <dbReference type="EMBL" id="MWG33560.1"/>
    </source>
</evidence>
<comment type="caution">
    <text evidence="2">The sequence shown here is derived from an EMBL/GenBank/DDBJ whole genome shotgun (WGS) entry which is preliminary data.</text>
</comment>
<dbReference type="EMBL" id="WSZK01000008">
    <property type="protein sequence ID" value="MWG33560.1"/>
    <property type="molecule type" value="Genomic_DNA"/>
</dbReference>
<keyword evidence="3" id="KW-1185">Reference proteome</keyword>
<feature type="region of interest" description="Disordered" evidence="1">
    <location>
        <begin position="33"/>
        <end position="96"/>
    </location>
</feature>
<name>A0A6B0GGC4_9EURY</name>
<reference evidence="2 3" key="1">
    <citation type="submission" date="2019-12" db="EMBL/GenBank/DDBJ databases">
        <title>Halocatena pleomorpha gen. nov. sp. nov., an extremely halophilic archaeon of family Halobacteriaceae isolated from saltpan soil.</title>
        <authorList>
            <person name="Pal Y."/>
            <person name="Verma A."/>
            <person name="Krishnamurthi S."/>
            <person name="Kumar P."/>
        </authorList>
    </citation>
    <scope>NUCLEOTIDE SEQUENCE [LARGE SCALE GENOMIC DNA]</scope>
    <source>
        <strain evidence="2 3">JCM 16495</strain>
    </source>
</reference>
<gene>
    <name evidence="2" type="ORF">GQS65_03480</name>
</gene>
<proteinExistence type="predicted"/>
<dbReference type="PROSITE" id="PS51318">
    <property type="entry name" value="TAT"/>
    <property type="match status" value="1"/>
</dbReference>
<accession>A0A6B0GGC4</accession>
<evidence type="ECO:0000256" key="1">
    <source>
        <dbReference type="SAM" id="MobiDB-lite"/>
    </source>
</evidence>
<feature type="compositionally biased region" description="Basic and acidic residues" evidence="1">
    <location>
        <begin position="35"/>
        <end position="65"/>
    </location>
</feature>
<sequence>MARDDFNRRTVLKSTGIALAGGALSSGSVLGAARSESEREHLRSVVQRAREIHRETGSPKRHDEYLDGTDVSVQRSVSGPGDVTADDDGPSVSPAAVSGVSSTLNVYSSGGSASAYYNVDIASQFGGGGSPKDKVGITWPNSDYELLQNGTGKNNAANATLRDSGFGGAVWDFADGVACGLTCNLSFQLSTEMDVITNDTPRKVEGTYKSVSGSCSSAGVSFNVGGGFTVSGSSSSCDIDVKQLDRNVTSDY</sequence>
<dbReference type="RefSeq" id="WP_158203285.1">
    <property type="nucleotide sequence ID" value="NZ_WSZK01000008.1"/>
</dbReference>